<dbReference type="Gene3D" id="1.20.58.1470">
    <property type="entry name" value="FTO C-terminal domain"/>
    <property type="match status" value="1"/>
</dbReference>
<dbReference type="AlphaFoldDB" id="A0A7S3Q6H3"/>
<comment type="subunit">
    <text evidence="17">Monomer. May also exist as homodimer.</text>
</comment>
<dbReference type="GO" id="GO:1990931">
    <property type="term" value="F:mRNA N6-methyladenosine dioxygenase activity"/>
    <property type="evidence" value="ECO:0007669"/>
    <property type="project" value="UniProtKB-EC"/>
</dbReference>
<evidence type="ECO:0000256" key="20">
    <source>
        <dbReference type="ARBA" id="ARBA00048582"/>
    </source>
</evidence>
<evidence type="ECO:0000256" key="22">
    <source>
        <dbReference type="ARBA" id="ARBA00049565"/>
    </source>
</evidence>
<gene>
    <name evidence="25" type="ORF">CDEB00056_LOCUS12249</name>
</gene>
<protein>
    <recommendedName>
        <fullName evidence="5">Alpha-ketoglutarate-dependent dioxygenase FTO</fullName>
        <ecNumber evidence="4">1.14.11.53</ecNumber>
    </recommendedName>
    <alternativeName>
        <fullName evidence="12">U6 small nuclear RNA (2'-O-methyladenosine-N(6)-)-demethylase FTO</fullName>
    </alternativeName>
    <alternativeName>
        <fullName evidence="13">U6 small nuclear RNA N(6)-methyladenosine-demethylase FTO</fullName>
    </alternativeName>
    <alternativeName>
        <fullName evidence="15">mRNA (2'-O-methyladenosine-N(6)-)-demethylase FTO</fullName>
    </alternativeName>
    <alternativeName>
        <fullName evidence="16">mRNA N(6)-methyladenosine demethylase FTO</fullName>
    </alternativeName>
    <alternativeName>
        <fullName evidence="14">tRNA N1-methyl adenine demethylase FTO</fullName>
    </alternativeName>
</protein>
<dbReference type="GO" id="GO:0042245">
    <property type="term" value="P:RNA repair"/>
    <property type="evidence" value="ECO:0007669"/>
    <property type="project" value="InterPro"/>
</dbReference>
<evidence type="ECO:0000256" key="10">
    <source>
        <dbReference type="ARBA" id="ARBA00023004"/>
    </source>
</evidence>
<dbReference type="PANTHER" id="PTHR31291">
    <property type="entry name" value="ALPHA-KETOGLUTARATE-DEPENDENT DIOXYGENASE FTO"/>
    <property type="match status" value="1"/>
</dbReference>
<evidence type="ECO:0000256" key="13">
    <source>
        <dbReference type="ARBA" id="ARBA00030546"/>
    </source>
</evidence>
<dbReference type="SMART" id="SM01223">
    <property type="entry name" value="FTO_NTD"/>
    <property type="match status" value="1"/>
</dbReference>
<feature type="region of interest" description="Disordered" evidence="23">
    <location>
        <begin position="673"/>
        <end position="750"/>
    </location>
</feature>
<comment type="catalytic activity">
    <reaction evidence="22">
        <text>a 5'-end (N(7)-methyl 5'-triphosphoguanosine)-(N(6),2'-O-dimethyladenosine) in mRNA + 2-oxoglutarate + O2 = a 5'-end (N(7)-methyl 5'-triphosphoguanosine)-(2'-O-methyladenosine) in mRNA + formaldehyde + succinate + CO2</text>
        <dbReference type="Rhea" id="RHEA:57896"/>
        <dbReference type="Rhea" id="RHEA-COMP:11518"/>
        <dbReference type="Rhea" id="RHEA-COMP:11519"/>
        <dbReference type="ChEBI" id="CHEBI:15379"/>
        <dbReference type="ChEBI" id="CHEBI:16526"/>
        <dbReference type="ChEBI" id="CHEBI:16810"/>
        <dbReference type="ChEBI" id="CHEBI:16842"/>
        <dbReference type="ChEBI" id="CHEBI:30031"/>
        <dbReference type="ChEBI" id="CHEBI:85958"/>
        <dbReference type="ChEBI" id="CHEBI:85959"/>
    </reaction>
</comment>
<comment type="catalytic activity">
    <reaction evidence="18">
        <text>an N(1)-methyladenosine in tRNA + 2-oxoglutarate + O2 = an adenosine in tRNA + formaldehyde + succinate + CO2</text>
        <dbReference type="Rhea" id="RHEA:54576"/>
        <dbReference type="Rhea" id="RHEA-COMP:10242"/>
        <dbReference type="Rhea" id="RHEA-COMP:12312"/>
        <dbReference type="ChEBI" id="CHEBI:15379"/>
        <dbReference type="ChEBI" id="CHEBI:16526"/>
        <dbReference type="ChEBI" id="CHEBI:16810"/>
        <dbReference type="ChEBI" id="CHEBI:16842"/>
        <dbReference type="ChEBI" id="CHEBI:30031"/>
        <dbReference type="ChEBI" id="CHEBI:74411"/>
        <dbReference type="ChEBI" id="CHEBI:74491"/>
    </reaction>
</comment>
<dbReference type="GO" id="GO:0035516">
    <property type="term" value="F:broad specificity oxidative DNA demethylase activity"/>
    <property type="evidence" value="ECO:0007669"/>
    <property type="project" value="InterPro"/>
</dbReference>
<comment type="catalytic activity">
    <reaction evidence="19">
        <text>an N(6)-methyladenosine in mRNA + 2-oxoglutarate + O2 = an adenosine in mRNA + formaldehyde + succinate + CO2</text>
        <dbReference type="Rhea" id="RHEA:49520"/>
        <dbReference type="Rhea" id="RHEA-COMP:12414"/>
        <dbReference type="Rhea" id="RHEA-COMP:12417"/>
        <dbReference type="ChEBI" id="CHEBI:15379"/>
        <dbReference type="ChEBI" id="CHEBI:16526"/>
        <dbReference type="ChEBI" id="CHEBI:16810"/>
        <dbReference type="ChEBI" id="CHEBI:16842"/>
        <dbReference type="ChEBI" id="CHEBI:30031"/>
        <dbReference type="ChEBI" id="CHEBI:74411"/>
        <dbReference type="ChEBI" id="CHEBI:74449"/>
        <dbReference type="EC" id="1.14.11.53"/>
    </reaction>
</comment>
<dbReference type="GO" id="GO:0040014">
    <property type="term" value="P:regulation of multicellular organism growth"/>
    <property type="evidence" value="ECO:0007669"/>
    <property type="project" value="InterPro"/>
</dbReference>
<feature type="compositionally biased region" description="Basic and acidic residues" evidence="23">
    <location>
        <begin position="691"/>
        <end position="720"/>
    </location>
</feature>
<keyword evidence="7" id="KW-0479">Metal-binding</keyword>
<dbReference type="Gene3D" id="2.60.120.590">
    <property type="entry name" value="Alpha-ketoglutarate-dependent dioxygenase AlkB-like"/>
    <property type="match status" value="1"/>
</dbReference>
<keyword evidence="11" id="KW-0539">Nucleus</keyword>
<proteinExistence type="inferred from homology"/>
<feature type="region of interest" description="Disordered" evidence="23">
    <location>
        <begin position="1"/>
        <end position="48"/>
    </location>
</feature>
<evidence type="ECO:0000256" key="7">
    <source>
        <dbReference type="ARBA" id="ARBA00022723"/>
    </source>
</evidence>
<evidence type="ECO:0000256" key="23">
    <source>
        <dbReference type="SAM" id="MobiDB-lite"/>
    </source>
</evidence>
<dbReference type="PANTHER" id="PTHR31291:SF2">
    <property type="entry name" value="ALPHA-KETOGLUTARATE-DEPENDENT DIOXYGENASE FTO"/>
    <property type="match status" value="1"/>
</dbReference>
<keyword evidence="8" id="KW-0223">Dioxygenase</keyword>
<dbReference type="GO" id="GO:0006307">
    <property type="term" value="P:DNA alkylation repair"/>
    <property type="evidence" value="ECO:0007669"/>
    <property type="project" value="InterPro"/>
</dbReference>
<feature type="compositionally biased region" description="Polar residues" evidence="23">
    <location>
        <begin position="328"/>
        <end position="343"/>
    </location>
</feature>
<evidence type="ECO:0000256" key="11">
    <source>
        <dbReference type="ARBA" id="ARBA00023242"/>
    </source>
</evidence>
<dbReference type="InterPro" id="IPR037151">
    <property type="entry name" value="AlkB-like_sf"/>
</dbReference>
<feature type="region of interest" description="Disordered" evidence="23">
    <location>
        <begin position="317"/>
        <end position="343"/>
    </location>
</feature>
<evidence type="ECO:0000256" key="18">
    <source>
        <dbReference type="ARBA" id="ARBA00047457"/>
    </source>
</evidence>
<evidence type="ECO:0000256" key="4">
    <source>
        <dbReference type="ARBA" id="ARBA00012931"/>
    </source>
</evidence>
<keyword evidence="9" id="KW-0560">Oxidoreductase</keyword>
<keyword evidence="10" id="KW-0408">Iron</keyword>
<dbReference type="GO" id="GO:0016607">
    <property type="term" value="C:nuclear speck"/>
    <property type="evidence" value="ECO:0007669"/>
    <property type="project" value="UniProtKB-SubCell"/>
</dbReference>
<reference evidence="25" key="1">
    <citation type="submission" date="2021-01" db="EMBL/GenBank/DDBJ databases">
        <authorList>
            <person name="Corre E."/>
            <person name="Pelletier E."/>
            <person name="Niang G."/>
            <person name="Scheremetjew M."/>
            <person name="Finn R."/>
            <person name="Kale V."/>
            <person name="Holt S."/>
            <person name="Cochrane G."/>
            <person name="Meng A."/>
            <person name="Brown T."/>
            <person name="Cohen L."/>
        </authorList>
    </citation>
    <scope>NUCLEOTIDE SEQUENCE</scope>
    <source>
        <strain evidence="25">MM31A-1</strain>
    </source>
</reference>
<evidence type="ECO:0000256" key="15">
    <source>
        <dbReference type="ARBA" id="ARBA00032169"/>
    </source>
</evidence>
<feature type="compositionally biased region" description="Low complexity" evidence="23">
    <location>
        <begin position="26"/>
        <end position="48"/>
    </location>
</feature>
<feature type="compositionally biased region" description="Polar residues" evidence="23">
    <location>
        <begin position="673"/>
        <end position="690"/>
    </location>
</feature>
<name>A0A7S3Q6H3_9STRA</name>
<feature type="region of interest" description="Disordered" evidence="23">
    <location>
        <begin position="525"/>
        <end position="546"/>
    </location>
</feature>
<comment type="subcellular location">
    <subcellularLocation>
        <location evidence="2">Cytoplasm</location>
    </subcellularLocation>
    <subcellularLocation>
        <location evidence="1">Nucleus speckle</location>
    </subcellularLocation>
</comment>
<comment type="catalytic activity">
    <reaction evidence="21">
        <text>N(6)-methyladenosine in U6 snRNA + 2-oxoglutarate + O2 = adenosine in U6 snRNA + formaldehyde + succinate + CO2</text>
        <dbReference type="Rhea" id="RHEA:57900"/>
        <dbReference type="Rhea" id="RHEA-COMP:13573"/>
        <dbReference type="Rhea" id="RHEA-COMP:13574"/>
        <dbReference type="ChEBI" id="CHEBI:15379"/>
        <dbReference type="ChEBI" id="CHEBI:16526"/>
        <dbReference type="ChEBI" id="CHEBI:16810"/>
        <dbReference type="ChEBI" id="CHEBI:16842"/>
        <dbReference type="ChEBI" id="CHEBI:30031"/>
        <dbReference type="ChEBI" id="CHEBI:74411"/>
        <dbReference type="ChEBI" id="CHEBI:74449"/>
    </reaction>
</comment>
<dbReference type="GO" id="GO:0005737">
    <property type="term" value="C:cytoplasm"/>
    <property type="evidence" value="ECO:0007669"/>
    <property type="project" value="UniProtKB-SubCell"/>
</dbReference>
<evidence type="ECO:0000256" key="2">
    <source>
        <dbReference type="ARBA" id="ARBA00004496"/>
    </source>
</evidence>
<keyword evidence="6" id="KW-0963">Cytoplasm</keyword>
<evidence type="ECO:0000256" key="19">
    <source>
        <dbReference type="ARBA" id="ARBA00048158"/>
    </source>
</evidence>
<evidence type="ECO:0000256" key="12">
    <source>
        <dbReference type="ARBA" id="ARBA00030404"/>
    </source>
</evidence>
<feature type="compositionally biased region" description="Basic and acidic residues" evidence="23">
    <location>
        <begin position="731"/>
        <end position="746"/>
    </location>
</feature>
<dbReference type="InterPro" id="IPR024367">
    <property type="entry name" value="FTO_cat_dom"/>
</dbReference>
<dbReference type="InterPro" id="IPR024366">
    <property type="entry name" value="FTO_C"/>
</dbReference>
<evidence type="ECO:0000256" key="14">
    <source>
        <dbReference type="ARBA" id="ARBA00030557"/>
    </source>
</evidence>
<evidence type="ECO:0000256" key="9">
    <source>
        <dbReference type="ARBA" id="ARBA00023002"/>
    </source>
</evidence>
<evidence type="ECO:0000256" key="3">
    <source>
        <dbReference type="ARBA" id="ARBA00006264"/>
    </source>
</evidence>
<sequence>MAKKRKQNRNHQKPNKKANLDKSHTSHSTAAAAAAAASSSSSSSSGFNSSFISYSNGNSSSKYSKSNVPLPPLFPHSPNLPLPQNDFLRNIEPYKESFRTAIDTSYEGFAVDQPGGLEKKGRKKCESPSYFQHHDVQKALLKMDQHGLFRTDVTQPFGLGTKCAKTYVTRCLLGEEGTTYKYLGLRMFAHPWNIDIGNGTNTTNEGTSSDEGKEINTALKAISTLNQNLTGRTQTHLKGLEQTRQRRNYSSHPCIKGRAKYDVALINRMTNAPDLKKEPTMGKGKCSVSWHADSSLEHFSSIAVYHTIVSDEDIAKEEAASNEEEISRSTQKQANKNSLPVSNEATELATKWSIAMRVAHDSEGPGASRRGSNIDSSVITDSPSVAVSLPPQSAYYLLDDFNHHHQHSVLVNNDVASAGVRFASTHRLLREGHNVNFMLERCRVTCSQFHKKGPKLWRSEQLLLSNIESEWIRQFYIQGEGHKKNLWKYWEQPMCQLLNYWGQLEKRTKQVLDLLTNAAFARCGEHEKNKTNGEPPSKAERKQREKQKKALATVEDLIRRTAGGSNIDDPTEILYQPICVLLEERAKMRSLWTQRENEGVFKGMESEYWPLDVPFKFDHLDNAKSADKEVGISPLGGTSKQLTKICQELKMCARAFLSRDGNHLPAMKTVLVASQQADSTRSPEPLQSSSNDEKREGSVVKEKREKDKELLTKKIDEVKEPLAATQQTQETTKKTLKSEESKKTTEETPAIPLIKRPRTTESDHRKDLDWKGWKSVKIGLEMQNPWGRKLLDGTKAIETRAYDLPKSLIGKKIDILQSKGGKDCVSGLSNVMVGEEITNAVQPIGWAIFARVEVYRYKGKFIADEKKHCVEQSSNYGWNDDTNVIYGWVVSKCGRYGKKRKKAKVLLRRMRSLYEIQS</sequence>
<dbReference type="Pfam" id="PF12934">
    <property type="entry name" value="FTO_CTD"/>
    <property type="match status" value="1"/>
</dbReference>
<evidence type="ECO:0000256" key="21">
    <source>
        <dbReference type="ARBA" id="ARBA00049056"/>
    </source>
</evidence>
<evidence type="ECO:0000256" key="1">
    <source>
        <dbReference type="ARBA" id="ARBA00004324"/>
    </source>
</evidence>
<feature type="domain" description="Alpha-ketoglutarate-dependent dioxygenase FTO catalytic" evidence="24">
    <location>
        <begin position="95"/>
        <end position="431"/>
    </location>
</feature>
<dbReference type="EC" id="1.14.11.53" evidence="4"/>
<evidence type="ECO:0000256" key="6">
    <source>
        <dbReference type="ARBA" id="ARBA00022490"/>
    </source>
</evidence>
<evidence type="ECO:0000256" key="17">
    <source>
        <dbReference type="ARBA" id="ARBA00046452"/>
    </source>
</evidence>
<evidence type="ECO:0000256" key="5">
    <source>
        <dbReference type="ARBA" id="ARBA00013477"/>
    </source>
</evidence>
<evidence type="ECO:0000259" key="24">
    <source>
        <dbReference type="SMART" id="SM01223"/>
    </source>
</evidence>
<organism evidence="25">
    <name type="scientific">Chaetoceros debilis</name>
    <dbReference type="NCBI Taxonomy" id="122233"/>
    <lineage>
        <taxon>Eukaryota</taxon>
        <taxon>Sar</taxon>
        <taxon>Stramenopiles</taxon>
        <taxon>Ochrophyta</taxon>
        <taxon>Bacillariophyta</taxon>
        <taxon>Coscinodiscophyceae</taxon>
        <taxon>Chaetocerotophycidae</taxon>
        <taxon>Chaetocerotales</taxon>
        <taxon>Chaetocerotaceae</taxon>
        <taxon>Chaetoceros</taxon>
    </lineage>
</organism>
<feature type="compositionally biased region" description="Basic and acidic residues" evidence="23">
    <location>
        <begin position="525"/>
        <end position="543"/>
    </location>
</feature>
<comment type="catalytic activity">
    <reaction evidence="20">
        <text>a 5'-end (N(7)-methyl 5'-triphosphoguanosine)-(N(6),2'-O-dimethyladenosine) in U6 snRNA + 2-oxoglutarate + O2 = a 5'-end (N(7)-methyl 5'-triphosphoguanosine)-(2'-O-methyladenosine) in U6 snRNA + formaldehyde + succinate + CO2</text>
        <dbReference type="Rhea" id="RHEA:57904"/>
        <dbReference type="Rhea" id="RHEA-COMP:15030"/>
        <dbReference type="Rhea" id="RHEA-COMP:15031"/>
        <dbReference type="ChEBI" id="CHEBI:15379"/>
        <dbReference type="ChEBI" id="CHEBI:16526"/>
        <dbReference type="ChEBI" id="CHEBI:16810"/>
        <dbReference type="ChEBI" id="CHEBI:16842"/>
        <dbReference type="ChEBI" id="CHEBI:30031"/>
        <dbReference type="ChEBI" id="CHEBI:85958"/>
        <dbReference type="ChEBI" id="CHEBI:85959"/>
    </reaction>
</comment>
<dbReference type="InterPro" id="IPR032868">
    <property type="entry name" value="FTO"/>
</dbReference>
<dbReference type="Pfam" id="PF12933">
    <property type="entry name" value="FTO_NTD"/>
    <property type="match status" value="1"/>
</dbReference>
<feature type="compositionally biased region" description="Basic residues" evidence="23">
    <location>
        <begin position="1"/>
        <end position="16"/>
    </location>
</feature>
<accession>A0A7S3Q6H3</accession>
<evidence type="ECO:0000256" key="16">
    <source>
        <dbReference type="ARBA" id="ARBA00032950"/>
    </source>
</evidence>
<evidence type="ECO:0000313" key="25">
    <source>
        <dbReference type="EMBL" id="CAE0467397.1"/>
    </source>
</evidence>
<evidence type="ECO:0000256" key="8">
    <source>
        <dbReference type="ARBA" id="ARBA00022964"/>
    </source>
</evidence>
<dbReference type="GO" id="GO:0008198">
    <property type="term" value="F:ferrous iron binding"/>
    <property type="evidence" value="ECO:0007669"/>
    <property type="project" value="TreeGrafter"/>
</dbReference>
<dbReference type="EMBL" id="HBIO01015883">
    <property type="protein sequence ID" value="CAE0467397.1"/>
    <property type="molecule type" value="Transcribed_RNA"/>
</dbReference>
<dbReference type="InterPro" id="IPR038413">
    <property type="entry name" value="FTO_C_sf"/>
</dbReference>
<comment type="similarity">
    <text evidence="3">Belongs to the fto family.</text>
</comment>